<dbReference type="InterPro" id="IPR014059">
    <property type="entry name" value="TraI/TrwC_relax"/>
</dbReference>
<dbReference type="EMBL" id="RIZG01000001">
    <property type="protein sequence ID" value="RNF52691.1"/>
    <property type="molecule type" value="Genomic_DNA"/>
</dbReference>
<proteinExistence type="predicted"/>
<dbReference type="PANTHER" id="PTHR43788">
    <property type="entry name" value="DNA2/NAM7 HELICASE FAMILY MEMBER"/>
    <property type="match status" value="1"/>
</dbReference>
<organism evidence="2 3">
    <name type="scientific">Marinomonas hwangdonensis</name>
    <dbReference type="NCBI Taxonomy" id="1053647"/>
    <lineage>
        <taxon>Bacteria</taxon>
        <taxon>Pseudomonadati</taxon>
        <taxon>Pseudomonadota</taxon>
        <taxon>Gammaproteobacteria</taxon>
        <taxon>Oceanospirillales</taxon>
        <taxon>Oceanospirillaceae</taxon>
        <taxon>Marinomonas</taxon>
    </lineage>
</organism>
<accession>A0A3M8QAF6</accession>
<keyword evidence="3" id="KW-1185">Reference proteome</keyword>
<dbReference type="SUPFAM" id="SSF52540">
    <property type="entry name" value="P-loop containing nucleoside triphosphate hydrolases"/>
    <property type="match status" value="2"/>
</dbReference>
<dbReference type="InterPro" id="IPR014862">
    <property type="entry name" value="TrwC"/>
</dbReference>
<gene>
    <name evidence="2" type="ORF">EBI00_00800</name>
</gene>
<dbReference type="Proteomes" id="UP000280507">
    <property type="component" value="Unassembled WGS sequence"/>
</dbReference>
<dbReference type="SUPFAM" id="SSF55464">
    <property type="entry name" value="Origin of replication-binding domain, RBD-like"/>
    <property type="match status" value="1"/>
</dbReference>
<name>A0A3M8QAF6_9GAMM</name>
<dbReference type="InterPro" id="IPR027417">
    <property type="entry name" value="P-loop_NTPase"/>
</dbReference>
<evidence type="ECO:0000259" key="1">
    <source>
        <dbReference type="Pfam" id="PF08751"/>
    </source>
</evidence>
<dbReference type="Pfam" id="PF08751">
    <property type="entry name" value="TrwC"/>
    <property type="match status" value="1"/>
</dbReference>
<protein>
    <submittedName>
        <fullName evidence="2">Conjugative relaxase</fullName>
    </submittedName>
</protein>
<dbReference type="Gene3D" id="3.40.50.300">
    <property type="entry name" value="P-loop containing nucleotide triphosphate hydrolases"/>
    <property type="match status" value="2"/>
</dbReference>
<evidence type="ECO:0000313" key="3">
    <source>
        <dbReference type="Proteomes" id="UP000280507"/>
    </source>
</evidence>
<dbReference type="NCBIfam" id="NF041492">
    <property type="entry name" value="MobF"/>
    <property type="match status" value="1"/>
</dbReference>
<dbReference type="Pfam" id="PF13604">
    <property type="entry name" value="AAA_30"/>
    <property type="match status" value="1"/>
</dbReference>
<sequence length="836" mass="92559">MLTISAVRTVSYYTNLATEDYYLGAGEPPGQWYGLGSRNLGLYGNTVEKADIEALINGGAPSGAPLVQNTYSDKRRLGWDCTFSAPKSVSILWARADDNLRSKIQTAQSQAAKRGIDALERYAAFTRRGKAGETLERTAGLVAATFNHCTSREQDPQLHTHAVICNVAPRADDSWGSLESRKIYQWQKAAGAIYRAELAAQIKELGFQVERDEDSFHLSGVDKELCEHFSKRSKTIREELKKQGVESSASKAGDLIKLDTRKDKGLVDHHALLEGWQNEMDQQGFSKEHLNQIRSHEQICLNELNEDGSLLSITDKKATFKPQDLFYQIAIDSVGSDMNATSVESITKRLLKDPEVVELPTEYAFDPKYTTESVLVCERMMVKSAKTLASRTTKQIPNIQIASAIASAENQLGFTFDDEQLEATYSMLSAGDFSIIQGSAGAGKTTAMLAANHAYQIKGYRVLGASIAKRAADNLQQETGIESVTIASLTSKIVDGANPLSNLDVLVVDEAGQLPSTDLQKLTHCAEQANCKIVLTGEDKQLDAINRGGALKYLSKPEIIGTTRIETIKRQRTEWARQVVADLRDGHMEKAFNTLNDKGCLHFGEDQETAKKMLVEDWHNFQKTHPNKKSLVVAQKWSDVQELSKHIRDIHISEGRVGQENIELDCSVAGKTFKTEFSKGDRIKFCRNDYRDLKVSNGTLGTISGIRKTEGLETELTVKADDGRLLSFLASDYADENGTYLCHAYALTVYSSQGVTVDGNTFVYGDAGMDRVNSYVSLSRHKDFSNLYVTQDEVDFLTRVYEQENIIESNLTSRHLGTVVPRQKSSALAIEEQLSC</sequence>
<dbReference type="Gene3D" id="2.30.30.940">
    <property type="match status" value="1"/>
</dbReference>
<dbReference type="AlphaFoldDB" id="A0A3M8QAF6"/>
<feature type="domain" description="TrwC relaxase" evidence="1">
    <location>
        <begin position="9"/>
        <end position="282"/>
    </location>
</feature>
<dbReference type="NCBIfam" id="TIGR02686">
    <property type="entry name" value="relax_trwC"/>
    <property type="match status" value="1"/>
</dbReference>
<evidence type="ECO:0000313" key="2">
    <source>
        <dbReference type="EMBL" id="RNF52691.1"/>
    </source>
</evidence>
<reference evidence="2 3" key="1">
    <citation type="journal article" date="2012" name="Int. J. Syst. Evol. Microbiol.">
        <title>Marinomonas hwangdonensis sp. nov., isolated from seawater.</title>
        <authorList>
            <person name="Jung Y.T."/>
            <person name="Oh T.K."/>
            <person name="Yoon J.H."/>
        </authorList>
    </citation>
    <scope>NUCLEOTIDE SEQUENCE [LARGE SCALE GENOMIC DNA]</scope>
    <source>
        <strain evidence="2 3">HDW-15</strain>
    </source>
</reference>
<comment type="caution">
    <text evidence="2">The sequence shown here is derived from an EMBL/GenBank/DDBJ whole genome shotgun (WGS) entry which is preliminary data.</text>
</comment>
<dbReference type="InterPro" id="IPR050534">
    <property type="entry name" value="Coronavir_polyprotein_1ab"/>
</dbReference>